<proteinExistence type="predicted"/>
<dbReference type="InterPro" id="IPR027417">
    <property type="entry name" value="P-loop_NTPase"/>
</dbReference>
<keyword evidence="4" id="KW-0067">ATP-binding</keyword>
<keyword evidence="6 7" id="KW-0472">Membrane</keyword>
<evidence type="ECO:0000256" key="6">
    <source>
        <dbReference type="ARBA" id="ARBA00023136"/>
    </source>
</evidence>
<dbReference type="InterPro" id="IPR017871">
    <property type="entry name" value="ABC_transporter-like_CS"/>
</dbReference>
<dbReference type="PROSITE" id="PS50893">
    <property type="entry name" value="ABC_TRANSPORTER_2"/>
    <property type="match status" value="1"/>
</dbReference>
<evidence type="ECO:0000313" key="11">
    <source>
        <dbReference type="Proteomes" id="UP000026249"/>
    </source>
</evidence>
<dbReference type="PANTHER" id="PTHR43394">
    <property type="entry name" value="ATP-DEPENDENT PERMEASE MDL1, MITOCHONDRIAL"/>
    <property type="match status" value="1"/>
</dbReference>
<dbReference type="Proteomes" id="UP000026249">
    <property type="component" value="Unassembled WGS sequence"/>
</dbReference>
<evidence type="ECO:0000256" key="2">
    <source>
        <dbReference type="ARBA" id="ARBA00022692"/>
    </source>
</evidence>
<feature type="domain" description="ABC transporter" evidence="8">
    <location>
        <begin position="338"/>
        <end position="574"/>
    </location>
</feature>
<evidence type="ECO:0000256" key="3">
    <source>
        <dbReference type="ARBA" id="ARBA00022741"/>
    </source>
</evidence>
<dbReference type="InterPro" id="IPR003593">
    <property type="entry name" value="AAA+_ATPase"/>
</dbReference>
<dbReference type="SUPFAM" id="SSF90123">
    <property type="entry name" value="ABC transporter transmembrane region"/>
    <property type="match status" value="1"/>
</dbReference>
<dbReference type="GO" id="GO:0015421">
    <property type="term" value="F:ABC-type oligopeptide transporter activity"/>
    <property type="evidence" value="ECO:0007669"/>
    <property type="project" value="TreeGrafter"/>
</dbReference>
<evidence type="ECO:0000256" key="1">
    <source>
        <dbReference type="ARBA" id="ARBA00004651"/>
    </source>
</evidence>
<dbReference type="Gene3D" id="1.20.1560.10">
    <property type="entry name" value="ABC transporter type 1, transmembrane domain"/>
    <property type="match status" value="1"/>
</dbReference>
<evidence type="ECO:0000313" key="10">
    <source>
        <dbReference type="EMBL" id="KAJ56970.1"/>
    </source>
</evidence>
<dbReference type="InterPro" id="IPR011527">
    <property type="entry name" value="ABC1_TM_dom"/>
</dbReference>
<keyword evidence="2 7" id="KW-0812">Transmembrane</keyword>
<feature type="transmembrane region" description="Helical" evidence="7">
    <location>
        <begin position="135"/>
        <end position="157"/>
    </location>
</feature>
<gene>
    <name evidence="10" type="ORF">ACMU_00320</name>
</gene>
<dbReference type="OrthoDB" id="9808328at2"/>
<evidence type="ECO:0000256" key="4">
    <source>
        <dbReference type="ARBA" id="ARBA00022840"/>
    </source>
</evidence>
<accession>A0A037ZMW3</accession>
<keyword evidence="5 7" id="KW-1133">Transmembrane helix</keyword>
<protein>
    <submittedName>
        <fullName evidence="10">Peptide ABC transporter ATPase</fullName>
    </submittedName>
</protein>
<dbReference type="Pfam" id="PF00664">
    <property type="entry name" value="ABC_membrane"/>
    <property type="match status" value="1"/>
</dbReference>
<dbReference type="RefSeq" id="WP_035255113.1">
    <property type="nucleotide sequence ID" value="NZ_JFKE01000001.1"/>
</dbReference>
<dbReference type="PANTHER" id="PTHR43394:SF1">
    <property type="entry name" value="ATP-BINDING CASSETTE SUB-FAMILY B MEMBER 10, MITOCHONDRIAL"/>
    <property type="match status" value="1"/>
</dbReference>
<feature type="transmembrane region" description="Helical" evidence="7">
    <location>
        <begin position="65"/>
        <end position="82"/>
    </location>
</feature>
<dbReference type="GO" id="GO:0005524">
    <property type="term" value="F:ATP binding"/>
    <property type="evidence" value="ECO:0007669"/>
    <property type="project" value="UniProtKB-KW"/>
</dbReference>
<organism evidence="10 11">
    <name type="scientific">Actibacterium mucosum KCTC 23349</name>
    <dbReference type="NCBI Taxonomy" id="1454373"/>
    <lineage>
        <taxon>Bacteria</taxon>
        <taxon>Pseudomonadati</taxon>
        <taxon>Pseudomonadota</taxon>
        <taxon>Alphaproteobacteria</taxon>
        <taxon>Rhodobacterales</taxon>
        <taxon>Roseobacteraceae</taxon>
        <taxon>Actibacterium</taxon>
    </lineage>
</organism>
<dbReference type="EMBL" id="JFKE01000001">
    <property type="protein sequence ID" value="KAJ56970.1"/>
    <property type="molecule type" value="Genomic_DNA"/>
</dbReference>
<comment type="subcellular location">
    <subcellularLocation>
        <location evidence="1">Cell membrane</location>
        <topology evidence="1">Multi-pass membrane protein</topology>
    </subcellularLocation>
</comment>
<feature type="transmembrane region" description="Helical" evidence="7">
    <location>
        <begin position="27"/>
        <end position="53"/>
    </location>
</feature>
<feature type="domain" description="ABC transmembrane type-1" evidence="9">
    <location>
        <begin position="29"/>
        <end position="307"/>
    </location>
</feature>
<dbReference type="PROSITE" id="PS00211">
    <property type="entry name" value="ABC_TRANSPORTER_1"/>
    <property type="match status" value="1"/>
</dbReference>
<dbReference type="GO" id="GO:0030256">
    <property type="term" value="C:type I protein secretion system complex"/>
    <property type="evidence" value="ECO:0007669"/>
    <property type="project" value="InterPro"/>
</dbReference>
<evidence type="ECO:0000256" key="7">
    <source>
        <dbReference type="SAM" id="Phobius"/>
    </source>
</evidence>
<dbReference type="SMART" id="SM00382">
    <property type="entry name" value="AAA"/>
    <property type="match status" value="1"/>
</dbReference>
<dbReference type="InterPro" id="IPR010128">
    <property type="entry name" value="ATPase_T1SS_PrtD-like"/>
</dbReference>
<evidence type="ECO:0000256" key="5">
    <source>
        <dbReference type="ARBA" id="ARBA00022989"/>
    </source>
</evidence>
<dbReference type="Gene3D" id="3.40.50.300">
    <property type="entry name" value="P-loop containing nucleotide triphosphate hydrolases"/>
    <property type="match status" value="1"/>
</dbReference>
<evidence type="ECO:0000259" key="9">
    <source>
        <dbReference type="PROSITE" id="PS50929"/>
    </source>
</evidence>
<dbReference type="Pfam" id="PF00005">
    <property type="entry name" value="ABC_tran"/>
    <property type="match status" value="1"/>
</dbReference>
<dbReference type="GO" id="GO:0016887">
    <property type="term" value="F:ATP hydrolysis activity"/>
    <property type="evidence" value="ECO:0007669"/>
    <property type="project" value="InterPro"/>
</dbReference>
<keyword evidence="11" id="KW-1185">Reference proteome</keyword>
<dbReference type="InterPro" id="IPR036640">
    <property type="entry name" value="ABC1_TM_sf"/>
</dbReference>
<keyword evidence="3" id="KW-0547">Nucleotide-binding</keyword>
<dbReference type="GO" id="GO:0030253">
    <property type="term" value="P:protein secretion by the type I secretion system"/>
    <property type="evidence" value="ECO:0007669"/>
    <property type="project" value="InterPro"/>
</dbReference>
<name>A0A037ZMW3_9RHOB</name>
<dbReference type="AlphaFoldDB" id="A0A037ZMW3"/>
<dbReference type="GO" id="GO:0005886">
    <property type="term" value="C:plasma membrane"/>
    <property type="evidence" value="ECO:0007669"/>
    <property type="project" value="UniProtKB-SubCell"/>
</dbReference>
<dbReference type="STRING" id="1454373.ACMU_00320"/>
<comment type="caution">
    <text evidence="10">The sequence shown here is derived from an EMBL/GenBank/DDBJ whole genome shotgun (WGS) entry which is preliminary data.</text>
</comment>
<dbReference type="PROSITE" id="PS50929">
    <property type="entry name" value="ABC_TM1F"/>
    <property type="match status" value="1"/>
</dbReference>
<dbReference type="InterPro" id="IPR003439">
    <property type="entry name" value="ABC_transporter-like_ATP-bd"/>
</dbReference>
<reference evidence="10 11" key="1">
    <citation type="submission" date="2014-03" db="EMBL/GenBank/DDBJ databases">
        <title>Draft Genome Sequence of Actibacterium mucosum KCTC 23349, a Marine Alphaproteobacterium with Complex Ionic Requirements Isolated from Mediterranean Seawater at Malvarrosa Beach, Valencia, Spain.</title>
        <authorList>
            <person name="Arahal D.R."/>
            <person name="Shao Z."/>
            <person name="Lai Q."/>
            <person name="Pujalte M.J."/>
        </authorList>
    </citation>
    <scope>NUCLEOTIDE SEQUENCE [LARGE SCALE GENOMIC DNA]</scope>
    <source>
        <strain evidence="10 11">KCTC 23349</strain>
    </source>
</reference>
<dbReference type="SUPFAM" id="SSF52540">
    <property type="entry name" value="P-loop containing nucleoside triphosphate hydrolases"/>
    <property type="match status" value="1"/>
</dbReference>
<sequence length="582" mass="62527">MATQKQQREQQKGLAELREARASGNRLFLAVGLFSVFVNLLMLTGPIFMLQVYDRVLGSRSEETLLALSILVAFLFLMMGLLDYARGRVMARAGARFQALLDGRVFSAVLRQAALGRNEDMSENGLRELDAVQRLISSPVLLAFFDIPWTPVFLMGIFIFQPWLGMLAVVGGGTLIFIALLNRWMSRAPGLQAAQTAAQADHMAGMLRTDAETVRSLGMATAAFERWQIARKKAQELQVKSADLGGTFTTLTKTLRMFLQSAMLGLGAYLVLQDKMTAGGMIAASIMLGRALAPVEQAIGQWQVFQAGAKGWNSLTTLLGEIPPEAPRTALPRPKAKLEVSQLTVVPPGEQQASLRMISFDVQPGQALGVIGPSGSGKSTLARAITGTWRAAGGRIRLDGAALDQFEPDVLGSHIGYLPQRVTLFDGTIAENIAKLSLQPDSAKVVEAAKKADAHDMIVRLPNGYDTRVSAAGGRLSGGQMQRIGLARALYGDPVILVLDEPNSNLDSDGSQALNTAIRRMKEAGGAVMIMAHRPAAIQECDTLLVLDGGTRKAFGPRDEVLKSAVKNHAQIQNSRGQGGVT</sequence>
<dbReference type="InterPro" id="IPR039421">
    <property type="entry name" value="Type_1_exporter"/>
</dbReference>
<dbReference type="NCBIfam" id="TIGR01842">
    <property type="entry name" value="type_I_sec_PrtD"/>
    <property type="match status" value="1"/>
</dbReference>
<evidence type="ECO:0000259" key="8">
    <source>
        <dbReference type="PROSITE" id="PS50893"/>
    </source>
</evidence>
<feature type="transmembrane region" description="Helical" evidence="7">
    <location>
        <begin position="163"/>
        <end position="181"/>
    </location>
</feature>